<dbReference type="Proteomes" id="UP000265520">
    <property type="component" value="Unassembled WGS sequence"/>
</dbReference>
<organism evidence="1 2">
    <name type="scientific">Trifolium medium</name>
    <dbReference type="NCBI Taxonomy" id="97028"/>
    <lineage>
        <taxon>Eukaryota</taxon>
        <taxon>Viridiplantae</taxon>
        <taxon>Streptophyta</taxon>
        <taxon>Embryophyta</taxon>
        <taxon>Tracheophyta</taxon>
        <taxon>Spermatophyta</taxon>
        <taxon>Magnoliopsida</taxon>
        <taxon>eudicotyledons</taxon>
        <taxon>Gunneridae</taxon>
        <taxon>Pentapetalae</taxon>
        <taxon>rosids</taxon>
        <taxon>fabids</taxon>
        <taxon>Fabales</taxon>
        <taxon>Fabaceae</taxon>
        <taxon>Papilionoideae</taxon>
        <taxon>50 kb inversion clade</taxon>
        <taxon>NPAAA clade</taxon>
        <taxon>Hologalegina</taxon>
        <taxon>IRL clade</taxon>
        <taxon>Trifolieae</taxon>
        <taxon>Trifolium</taxon>
    </lineage>
</organism>
<proteinExistence type="predicted"/>
<feature type="non-terminal residue" evidence="1">
    <location>
        <position position="71"/>
    </location>
</feature>
<reference evidence="1 2" key="1">
    <citation type="journal article" date="2018" name="Front. Plant Sci.">
        <title>Red Clover (Trifolium pratense) and Zigzag Clover (T. medium) - A Picture of Genomic Similarities and Differences.</title>
        <authorList>
            <person name="Dluhosova J."/>
            <person name="Istvanek J."/>
            <person name="Nedelnik J."/>
            <person name="Repkova J."/>
        </authorList>
    </citation>
    <scope>NUCLEOTIDE SEQUENCE [LARGE SCALE GENOMIC DNA]</scope>
    <source>
        <strain evidence="2">cv. 10/8</strain>
        <tissue evidence="1">Leaf</tissue>
    </source>
</reference>
<evidence type="ECO:0000313" key="2">
    <source>
        <dbReference type="Proteomes" id="UP000265520"/>
    </source>
</evidence>
<accession>A0A392VH88</accession>
<dbReference type="AlphaFoldDB" id="A0A392VH88"/>
<protein>
    <submittedName>
        <fullName evidence="1">Ethylene-responsive transcription factor ERF023-like</fullName>
    </submittedName>
</protein>
<dbReference type="EMBL" id="LXQA011147457">
    <property type="protein sequence ID" value="MCI86699.1"/>
    <property type="molecule type" value="Genomic_DNA"/>
</dbReference>
<comment type="caution">
    <text evidence="1">The sequence shown here is derived from an EMBL/GenBank/DDBJ whole genome shotgun (WGS) entry which is preliminary data.</text>
</comment>
<keyword evidence="2" id="KW-1185">Reference proteome</keyword>
<sequence length="71" mass="7476">MLPPPSSCTARDIQVAAAEAANMMMVKDVASPENSSIDCSGGGGDDFWGEIELPELVNGTWWSYSVDVAVV</sequence>
<evidence type="ECO:0000313" key="1">
    <source>
        <dbReference type="EMBL" id="MCI86699.1"/>
    </source>
</evidence>
<name>A0A392VH88_9FABA</name>